<dbReference type="GO" id="GO:0003697">
    <property type="term" value="F:single-stranded DNA binding"/>
    <property type="evidence" value="ECO:0007669"/>
    <property type="project" value="InterPro"/>
</dbReference>
<dbReference type="AlphaFoldDB" id="A0AAW1P7K0"/>
<dbReference type="GO" id="GO:0006952">
    <property type="term" value="P:defense response"/>
    <property type="evidence" value="ECO:0007669"/>
    <property type="project" value="InterPro"/>
</dbReference>
<comment type="caution">
    <text evidence="4">The sequence shown here is derived from an EMBL/GenBank/DDBJ whole genome shotgun (WGS) entry which is preliminary data.</text>
</comment>
<keyword evidence="2" id="KW-0809">Transit peptide</keyword>
<evidence type="ECO:0000256" key="1">
    <source>
        <dbReference type="ARBA" id="ARBA00006061"/>
    </source>
</evidence>
<comment type="similarity">
    <text evidence="1">Belongs to the Whirly family.</text>
</comment>
<dbReference type="Gene3D" id="2.30.31.10">
    <property type="entry name" value="Transcriptional Coactivator Pc4, Chain A"/>
    <property type="match status" value="1"/>
</dbReference>
<dbReference type="InterPro" id="IPR009044">
    <property type="entry name" value="ssDNA-bd_transcriptional_reg"/>
</dbReference>
<organism evidence="4 5">
    <name type="scientific">Symbiochloris irregularis</name>
    <dbReference type="NCBI Taxonomy" id="706552"/>
    <lineage>
        <taxon>Eukaryota</taxon>
        <taxon>Viridiplantae</taxon>
        <taxon>Chlorophyta</taxon>
        <taxon>core chlorophytes</taxon>
        <taxon>Trebouxiophyceae</taxon>
        <taxon>Trebouxiales</taxon>
        <taxon>Trebouxiaceae</taxon>
        <taxon>Symbiochloris</taxon>
    </lineage>
</organism>
<dbReference type="EMBL" id="JALJOQ010000040">
    <property type="protein sequence ID" value="KAK9805900.1"/>
    <property type="molecule type" value="Genomic_DNA"/>
</dbReference>
<evidence type="ECO:0000313" key="4">
    <source>
        <dbReference type="EMBL" id="KAK9805900.1"/>
    </source>
</evidence>
<name>A0AAW1P7K0_9CHLO</name>
<sequence>MPATVDPPRQFSAKADSSASGPKRVYADFSVYKGKAAMQLKIVSPTFELSQGSSPGLVVGRQGVVLLEFANAQQGTGTSPGQRRYDWERKQNFALSAVELAGLVEPHEQKYTHDPNITSSSKGNTMKNLTFNPNPQVQGGWFLSLQVQEGGQEAGRFAVPISQGEMACLRVLAHSVIPHLLGFDRVMSTNVPNAPQGDGFLF</sequence>
<proteinExistence type="inferred from homology"/>
<dbReference type="PANTHER" id="PTHR31745">
    <property type="entry name" value="SINGLE-STRANDED DNA-BINDING PROTEIN WHY2, MITOCHONDRIAL"/>
    <property type="match status" value="1"/>
</dbReference>
<dbReference type="GO" id="GO:0006355">
    <property type="term" value="P:regulation of DNA-templated transcription"/>
    <property type="evidence" value="ECO:0007669"/>
    <property type="project" value="InterPro"/>
</dbReference>
<dbReference type="SUPFAM" id="SSF54447">
    <property type="entry name" value="ssDNA-binding transcriptional regulator domain"/>
    <property type="match status" value="1"/>
</dbReference>
<dbReference type="InterPro" id="IPR013742">
    <property type="entry name" value="Whirly"/>
</dbReference>
<evidence type="ECO:0000256" key="3">
    <source>
        <dbReference type="SAM" id="MobiDB-lite"/>
    </source>
</evidence>
<dbReference type="PANTHER" id="PTHR31745:SF1">
    <property type="entry name" value="SINGLE-STRANDED DNA-BINDING PROTEIN WHY2, MITOCHONDRIAL"/>
    <property type="match status" value="1"/>
</dbReference>
<keyword evidence="5" id="KW-1185">Reference proteome</keyword>
<gene>
    <name evidence="4" type="ORF">WJX73_002952</name>
</gene>
<dbReference type="Pfam" id="PF08536">
    <property type="entry name" value="Whirly"/>
    <property type="match status" value="1"/>
</dbReference>
<protein>
    <submittedName>
        <fullName evidence="4">Uncharacterized protein</fullName>
    </submittedName>
</protein>
<evidence type="ECO:0000313" key="5">
    <source>
        <dbReference type="Proteomes" id="UP001465755"/>
    </source>
</evidence>
<reference evidence="4 5" key="1">
    <citation type="journal article" date="2024" name="Nat. Commun.">
        <title>Phylogenomics reveals the evolutionary origins of lichenization in chlorophyte algae.</title>
        <authorList>
            <person name="Puginier C."/>
            <person name="Libourel C."/>
            <person name="Otte J."/>
            <person name="Skaloud P."/>
            <person name="Haon M."/>
            <person name="Grisel S."/>
            <person name="Petersen M."/>
            <person name="Berrin J.G."/>
            <person name="Delaux P.M."/>
            <person name="Dal Grande F."/>
            <person name="Keller J."/>
        </authorList>
    </citation>
    <scope>NUCLEOTIDE SEQUENCE [LARGE SCALE GENOMIC DNA]</scope>
    <source>
        <strain evidence="4 5">SAG 2036</strain>
    </source>
</reference>
<accession>A0AAW1P7K0</accession>
<evidence type="ECO:0000256" key="2">
    <source>
        <dbReference type="ARBA" id="ARBA00022946"/>
    </source>
</evidence>
<dbReference type="Proteomes" id="UP001465755">
    <property type="component" value="Unassembled WGS sequence"/>
</dbReference>
<feature type="region of interest" description="Disordered" evidence="3">
    <location>
        <begin position="1"/>
        <end position="21"/>
    </location>
</feature>